<dbReference type="PANTHER" id="PTHR30489">
    <property type="entry name" value="LIPOPROTEIN-RELEASING SYSTEM TRANSMEMBRANE PROTEIN LOLE"/>
    <property type="match status" value="1"/>
</dbReference>
<accession>F9UIX6</accession>
<keyword evidence="5 8" id="KW-1133">Transmembrane helix</keyword>
<evidence type="ECO:0000256" key="4">
    <source>
        <dbReference type="ARBA" id="ARBA00022692"/>
    </source>
</evidence>
<evidence type="ECO:0000259" key="9">
    <source>
        <dbReference type="Pfam" id="PF02687"/>
    </source>
</evidence>
<dbReference type="EMBL" id="AFWV01000038">
    <property type="protein sequence ID" value="EGV15840.1"/>
    <property type="molecule type" value="Genomic_DNA"/>
</dbReference>
<organism evidence="10 11">
    <name type="scientific">Thiocapsa marina 5811</name>
    <dbReference type="NCBI Taxonomy" id="768671"/>
    <lineage>
        <taxon>Bacteria</taxon>
        <taxon>Pseudomonadati</taxon>
        <taxon>Pseudomonadota</taxon>
        <taxon>Gammaproteobacteria</taxon>
        <taxon>Chromatiales</taxon>
        <taxon>Chromatiaceae</taxon>
        <taxon>Thiocapsa</taxon>
    </lineage>
</organism>
<evidence type="ECO:0000313" key="11">
    <source>
        <dbReference type="Proteomes" id="UP000005459"/>
    </source>
</evidence>
<keyword evidence="11" id="KW-1185">Reference proteome</keyword>
<comment type="similarity">
    <text evidence="2">Belongs to the ABC-4 integral membrane protein family. LolC/E subfamily.</text>
</comment>
<dbReference type="STRING" id="768671.ThimaDRAFT_4879"/>
<evidence type="ECO:0000256" key="2">
    <source>
        <dbReference type="ARBA" id="ARBA00005236"/>
    </source>
</evidence>
<dbReference type="GO" id="GO:0098797">
    <property type="term" value="C:plasma membrane protein complex"/>
    <property type="evidence" value="ECO:0007669"/>
    <property type="project" value="TreeGrafter"/>
</dbReference>
<dbReference type="AlphaFoldDB" id="F9UIX6"/>
<feature type="transmembrane region" description="Helical" evidence="8">
    <location>
        <begin position="335"/>
        <end position="359"/>
    </location>
</feature>
<dbReference type="InterPro" id="IPR051447">
    <property type="entry name" value="Lipoprotein-release_system"/>
</dbReference>
<dbReference type="InterPro" id="IPR003838">
    <property type="entry name" value="ABC3_permease_C"/>
</dbReference>
<feature type="transmembrane region" description="Helical" evidence="8">
    <location>
        <begin position="388"/>
        <end position="408"/>
    </location>
</feature>
<dbReference type="GO" id="GO:0044874">
    <property type="term" value="P:lipoprotein localization to outer membrane"/>
    <property type="evidence" value="ECO:0007669"/>
    <property type="project" value="TreeGrafter"/>
</dbReference>
<evidence type="ECO:0000256" key="1">
    <source>
        <dbReference type="ARBA" id="ARBA00004651"/>
    </source>
</evidence>
<evidence type="ECO:0000256" key="8">
    <source>
        <dbReference type="SAM" id="Phobius"/>
    </source>
</evidence>
<keyword evidence="3" id="KW-1003">Cell membrane</keyword>
<evidence type="ECO:0000256" key="6">
    <source>
        <dbReference type="ARBA" id="ARBA00023136"/>
    </source>
</evidence>
<gene>
    <name evidence="10" type="ORF">ThimaDRAFT_4879</name>
</gene>
<feature type="transmembrane region" description="Helical" evidence="8">
    <location>
        <begin position="41"/>
        <end position="60"/>
    </location>
</feature>
<dbReference type="eggNOG" id="COG0577">
    <property type="taxonomic scope" value="Bacteria"/>
</dbReference>
<evidence type="ECO:0000313" key="10">
    <source>
        <dbReference type="EMBL" id="EGV15840.1"/>
    </source>
</evidence>
<reference evidence="10 11" key="1">
    <citation type="submission" date="2011-06" db="EMBL/GenBank/DDBJ databases">
        <title>The draft genome of Thiocapsa marina 5811.</title>
        <authorList>
            <consortium name="US DOE Joint Genome Institute (JGI-PGF)"/>
            <person name="Lucas S."/>
            <person name="Han J."/>
            <person name="Cheng J.-F."/>
            <person name="Goodwin L."/>
            <person name="Pitluck S."/>
            <person name="Peters L."/>
            <person name="Land M.L."/>
            <person name="Hauser L."/>
            <person name="Vogl K."/>
            <person name="Liu Z."/>
            <person name="Imhoff J."/>
            <person name="Thiel V."/>
            <person name="Frigaard N.-U."/>
            <person name="Bryant D."/>
            <person name="Woyke T.J."/>
        </authorList>
    </citation>
    <scope>NUCLEOTIDE SEQUENCE [LARGE SCALE GENOMIC DNA]</scope>
    <source>
        <strain evidence="10 11">5811</strain>
    </source>
</reference>
<feature type="region of interest" description="Disordered" evidence="7">
    <location>
        <begin position="1"/>
        <end position="22"/>
    </location>
</feature>
<name>F9UIX6_9GAMM</name>
<protein>
    <recommendedName>
        <fullName evidence="9">ABC3 transporter permease C-terminal domain-containing protein</fullName>
    </recommendedName>
</protein>
<dbReference type="Proteomes" id="UP000005459">
    <property type="component" value="Unassembled WGS sequence"/>
</dbReference>
<proteinExistence type="inferred from homology"/>
<feature type="transmembrane region" description="Helical" evidence="8">
    <location>
        <begin position="291"/>
        <end position="314"/>
    </location>
</feature>
<evidence type="ECO:0000256" key="3">
    <source>
        <dbReference type="ARBA" id="ARBA00022475"/>
    </source>
</evidence>
<dbReference type="Pfam" id="PF02687">
    <property type="entry name" value="FtsX"/>
    <property type="match status" value="1"/>
</dbReference>
<evidence type="ECO:0000256" key="5">
    <source>
        <dbReference type="ARBA" id="ARBA00022989"/>
    </source>
</evidence>
<dbReference type="PANTHER" id="PTHR30489:SF0">
    <property type="entry name" value="LIPOPROTEIN-RELEASING SYSTEM TRANSMEMBRANE PROTEIN LOLE"/>
    <property type="match status" value="1"/>
</dbReference>
<dbReference type="RefSeq" id="WP_007195745.1">
    <property type="nucleotide sequence ID" value="NZ_AFWV01000038.1"/>
</dbReference>
<keyword evidence="6 8" id="KW-0472">Membrane</keyword>
<feature type="domain" description="ABC3 transporter permease C-terminal" evidence="9">
    <location>
        <begin position="295"/>
        <end position="413"/>
    </location>
</feature>
<dbReference type="OrthoDB" id="5410375at2"/>
<sequence length="423" mass="44847">MPTTPQSRSAPPPPPPRLRRGLREGNGLALRDLIHDRKTTLVLVFTVAAIIAPMLLLFGLKNGVVATMIEGLLNDPRILEVTVYGNTRLERDWFEAYADRPDVRFIVPRTRTISATIDLSNADGQLEGAVELLPTAPGDPLLPPGVEAPSEPTHVLITAMLAEKLGVHMGDPLVGIVRRGVGANRQTLRLELFIDDILPEASYSGNAIFSHLDLLVGTEDYRDGLRDDLTPAALASALAAARGHFANARVYAADLAGVETVAAAMRADGIEIRTKADTIQSVMALVETLKFVFLVVAVIGTLGGVLALGGALWVNVDRKRRSLALLRLYGFGNGTIVLVPLAQSAAIATAGFLFAYGAYLGGATTFNNVLGQNLPGQGYVCRLAPEHLLHAAGITLLVALLAASAAGLRASRVDAAECLRELS</sequence>
<keyword evidence="4 8" id="KW-0812">Transmembrane</keyword>
<comment type="subcellular location">
    <subcellularLocation>
        <location evidence="1">Cell membrane</location>
        <topology evidence="1">Multi-pass membrane protein</topology>
    </subcellularLocation>
</comment>
<evidence type="ECO:0000256" key="7">
    <source>
        <dbReference type="SAM" id="MobiDB-lite"/>
    </source>
</evidence>